<dbReference type="Proteomes" id="UP001362999">
    <property type="component" value="Unassembled WGS sequence"/>
</dbReference>
<evidence type="ECO:0000313" key="2">
    <source>
        <dbReference type="Proteomes" id="UP001362999"/>
    </source>
</evidence>
<dbReference type="InterPro" id="IPR032675">
    <property type="entry name" value="LRR_dom_sf"/>
</dbReference>
<sequence length="454" mass="50599">MTVLLDLSPELATIVLDYLVPYPQTLNNLCLAGNHTLLALARPYTWQEVDITLSDNRKTSAALADRLLAFCSDSAKVIAIRSLNITFTGSFNYHTPAIKTLSESLWRIKNLTHMTINCVNNTHNSWTQPRYIQSFIEELPSLQSLTIDGCIDTYHAGGEDLADLPIPPLRHLAARFCGVDDGISKIWSYCSNLEVVELAGGLAERFFKENSSLPLDEIHAKVDGTSEYLTGMYYILNPPHNAPDRPAILYTAKTIKLISDANAATNNSDCWTLTWFFEVHPDEPSETLTEIFLELSIGVYTLGVFLSGIRSPILERVGVVALEDGIWVPSEFDEFLVEVTDTGGLFFEGFESLQELVLPCDGMSQTALSLLPPLLARAPALQRLYFAFADSEDLATAAGKYAETVSTLRAVAWRNICEFCLVRDGGTPPLRLEKKVYTATRWQEWNGIGKWWEM</sequence>
<dbReference type="SUPFAM" id="SSF52047">
    <property type="entry name" value="RNI-like"/>
    <property type="match status" value="1"/>
</dbReference>
<dbReference type="EMBL" id="JAWWNJ010000007">
    <property type="protein sequence ID" value="KAK7052113.1"/>
    <property type="molecule type" value="Genomic_DNA"/>
</dbReference>
<comment type="caution">
    <text evidence="1">The sequence shown here is derived from an EMBL/GenBank/DDBJ whole genome shotgun (WGS) entry which is preliminary data.</text>
</comment>
<proteinExistence type="predicted"/>
<gene>
    <name evidence="1" type="ORF">R3P38DRAFT_1636520</name>
</gene>
<dbReference type="Gene3D" id="3.80.10.10">
    <property type="entry name" value="Ribonuclease Inhibitor"/>
    <property type="match status" value="1"/>
</dbReference>
<evidence type="ECO:0008006" key="3">
    <source>
        <dbReference type="Google" id="ProtNLM"/>
    </source>
</evidence>
<protein>
    <recommendedName>
        <fullName evidence="3">F-box protein</fullName>
    </recommendedName>
</protein>
<name>A0AAW0DLZ6_9AGAR</name>
<keyword evidence="2" id="KW-1185">Reference proteome</keyword>
<organism evidence="1 2">
    <name type="scientific">Favolaschia claudopus</name>
    <dbReference type="NCBI Taxonomy" id="2862362"/>
    <lineage>
        <taxon>Eukaryota</taxon>
        <taxon>Fungi</taxon>
        <taxon>Dikarya</taxon>
        <taxon>Basidiomycota</taxon>
        <taxon>Agaricomycotina</taxon>
        <taxon>Agaricomycetes</taxon>
        <taxon>Agaricomycetidae</taxon>
        <taxon>Agaricales</taxon>
        <taxon>Marasmiineae</taxon>
        <taxon>Mycenaceae</taxon>
        <taxon>Favolaschia</taxon>
    </lineage>
</organism>
<dbReference type="AlphaFoldDB" id="A0AAW0DLZ6"/>
<evidence type="ECO:0000313" key="1">
    <source>
        <dbReference type="EMBL" id="KAK7052113.1"/>
    </source>
</evidence>
<accession>A0AAW0DLZ6</accession>
<reference evidence="1 2" key="1">
    <citation type="journal article" date="2024" name="J Genomics">
        <title>Draft genome sequencing and assembly of Favolaschia claudopus CIRM-BRFM 2984 isolated from oak limbs.</title>
        <authorList>
            <person name="Navarro D."/>
            <person name="Drula E."/>
            <person name="Chaduli D."/>
            <person name="Cazenave R."/>
            <person name="Ahrendt S."/>
            <person name="Wang J."/>
            <person name="Lipzen A."/>
            <person name="Daum C."/>
            <person name="Barry K."/>
            <person name="Grigoriev I.V."/>
            <person name="Favel A."/>
            <person name="Rosso M.N."/>
            <person name="Martin F."/>
        </authorList>
    </citation>
    <scope>NUCLEOTIDE SEQUENCE [LARGE SCALE GENOMIC DNA]</scope>
    <source>
        <strain evidence="1 2">CIRM-BRFM 2984</strain>
    </source>
</reference>